<dbReference type="GO" id="GO:0031210">
    <property type="term" value="F:phosphatidylcholine binding"/>
    <property type="evidence" value="ECO:0000318"/>
    <property type="project" value="GO_Central"/>
</dbReference>
<dbReference type="InterPro" id="IPR055261">
    <property type="entry name" value="PI_transfer_N"/>
</dbReference>
<dbReference type="SUPFAM" id="SSF55961">
    <property type="entry name" value="Bet v1-like"/>
    <property type="match status" value="1"/>
</dbReference>
<evidence type="ECO:0000313" key="3">
    <source>
        <dbReference type="Proteomes" id="UP000008144"/>
    </source>
</evidence>
<protein>
    <recommendedName>
        <fullName evidence="1">Phosphatidylinositol transfer protein N-terminal domain-containing protein</fullName>
    </recommendedName>
</protein>
<dbReference type="Pfam" id="PF02121">
    <property type="entry name" value="IP_trans"/>
    <property type="match status" value="1"/>
</dbReference>
<dbReference type="GO" id="GO:0035091">
    <property type="term" value="F:phosphatidylinositol binding"/>
    <property type="evidence" value="ECO:0000318"/>
    <property type="project" value="GO_Central"/>
</dbReference>
<dbReference type="InParanoid" id="H2XUU3"/>
<dbReference type="GO" id="GO:0005737">
    <property type="term" value="C:cytoplasm"/>
    <property type="evidence" value="ECO:0000318"/>
    <property type="project" value="GO_Central"/>
</dbReference>
<dbReference type="PANTHER" id="PTHR10658:SF11">
    <property type="entry name" value="VIBRATOR, ISOFORM B"/>
    <property type="match status" value="1"/>
</dbReference>
<dbReference type="GO" id="GO:0008525">
    <property type="term" value="F:phosphatidylcholine transporter activity"/>
    <property type="evidence" value="ECO:0000318"/>
    <property type="project" value="GO_Central"/>
</dbReference>
<evidence type="ECO:0000313" key="2">
    <source>
        <dbReference type="Ensembl" id="ENSCINP00000033427.1"/>
    </source>
</evidence>
<dbReference type="AlphaFoldDB" id="H2XUU3"/>
<dbReference type="Gene3D" id="3.30.530.20">
    <property type="match status" value="1"/>
</dbReference>
<name>H2XUU3_CIOIN</name>
<dbReference type="InterPro" id="IPR023393">
    <property type="entry name" value="START-like_dom_sf"/>
</dbReference>
<dbReference type="GO" id="GO:0008526">
    <property type="term" value="F:phosphatidylinositol transfer activity"/>
    <property type="evidence" value="ECO:0000318"/>
    <property type="project" value="GO_Central"/>
</dbReference>
<keyword evidence="3" id="KW-1185">Reference proteome</keyword>
<feature type="domain" description="Phosphatidylinositol transfer protein N-terminal" evidence="1">
    <location>
        <begin position="1"/>
        <end position="251"/>
    </location>
</feature>
<proteinExistence type="predicted"/>
<reference evidence="3" key="1">
    <citation type="journal article" date="2002" name="Science">
        <title>The draft genome of Ciona intestinalis: insights into chordate and vertebrate origins.</title>
        <authorList>
            <person name="Dehal P."/>
            <person name="Satou Y."/>
            <person name="Campbell R.K."/>
            <person name="Chapman J."/>
            <person name="Degnan B."/>
            <person name="De Tomaso A."/>
            <person name="Davidson B."/>
            <person name="Di Gregorio A."/>
            <person name="Gelpke M."/>
            <person name="Goodstein D.M."/>
            <person name="Harafuji N."/>
            <person name="Hastings K.E."/>
            <person name="Ho I."/>
            <person name="Hotta K."/>
            <person name="Huang W."/>
            <person name="Kawashima T."/>
            <person name="Lemaire P."/>
            <person name="Martinez D."/>
            <person name="Meinertzhagen I.A."/>
            <person name="Necula S."/>
            <person name="Nonaka M."/>
            <person name="Putnam N."/>
            <person name="Rash S."/>
            <person name="Saiga H."/>
            <person name="Satake M."/>
            <person name="Terry A."/>
            <person name="Yamada L."/>
            <person name="Wang H.G."/>
            <person name="Awazu S."/>
            <person name="Azumi K."/>
            <person name="Boore J."/>
            <person name="Branno M."/>
            <person name="Chin-Bow S."/>
            <person name="DeSantis R."/>
            <person name="Doyle S."/>
            <person name="Francino P."/>
            <person name="Keys D.N."/>
            <person name="Haga S."/>
            <person name="Hayashi H."/>
            <person name="Hino K."/>
            <person name="Imai K.S."/>
            <person name="Inaba K."/>
            <person name="Kano S."/>
            <person name="Kobayashi K."/>
            <person name="Kobayashi M."/>
            <person name="Lee B.I."/>
            <person name="Makabe K.W."/>
            <person name="Manohar C."/>
            <person name="Matassi G."/>
            <person name="Medina M."/>
            <person name="Mochizuki Y."/>
            <person name="Mount S."/>
            <person name="Morishita T."/>
            <person name="Miura S."/>
            <person name="Nakayama A."/>
            <person name="Nishizaka S."/>
            <person name="Nomoto H."/>
            <person name="Ohta F."/>
            <person name="Oishi K."/>
            <person name="Rigoutsos I."/>
            <person name="Sano M."/>
            <person name="Sasaki A."/>
            <person name="Sasakura Y."/>
            <person name="Shoguchi E."/>
            <person name="Shin-i T."/>
            <person name="Spagnuolo A."/>
            <person name="Stainier D."/>
            <person name="Suzuki M.M."/>
            <person name="Tassy O."/>
            <person name="Takatori N."/>
            <person name="Tokuoka M."/>
            <person name="Yagi K."/>
            <person name="Yoshizaki F."/>
            <person name="Wada S."/>
            <person name="Zhang C."/>
            <person name="Hyatt P.D."/>
            <person name="Larimer F."/>
            <person name="Detter C."/>
            <person name="Doggett N."/>
            <person name="Glavina T."/>
            <person name="Hawkins T."/>
            <person name="Richardson P."/>
            <person name="Lucas S."/>
            <person name="Kohara Y."/>
            <person name="Levine M."/>
            <person name="Satoh N."/>
            <person name="Rokhsar D.S."/>
        </authorList>
    </citation>
    <scope>NUCLEOTIDE SEQUENCE [LARGE SCALE GENOMIC DNA]</scope>
</reference>
<organism evidence="2 3">
    <name type="scientific">Ciona intestinalis</name>
    <name type="common">Transparent sea squirt</name>
    <name type="synonym">Ascidia intestinalis</name>
    <dbReference type="NCBI Taxonomy" id="7719"/>
    <lineage>
        <taxon>Eukaryota</taxon>
        <taxon>Metazoa</taxon>
        <taxon>Chordata</taxon>
        <taxon>Tunicata</taxon>
        <taxon>Ascidiacea</taxon>
        <taxon>Phlebobranchia</taxon>
        <taxon>Cionidae</taxon>
        <taxon>Ciona</taxon>
    </lineage>
</organism>
<dbReference type="Ensembl" id="ENSCINT00000031269.1">
    <property type="protein sequence ID" value="ENSCINP00000033427.1"/>
    <property type="gene ID" value="ENSCING00000022673.1"/>
</dbReference>
<dbReference type="Proteomes" id="UP000008144">
    <property type="component" value="Unassembled WGS sequence"/>
</dbReference>
<dbReference type="InterPro" id="IPR001666">
    <property type="entry name" value="PI_transfer"/>
</dbReference>
<dbReference type="HOGENOM" id="CLU_046509_0_0_1"/>
<evidence type="ECO:0000259" key="1">
    <source>
        <dbReference type="Pfam" id="PF02121"/>
    </source>
</evidence>
<reference evidence="2" key="3">
    <citation type="submission" date="2025-09" db="UniProtKB">
        <authorList>
            <consortium name="Ensembl"/>
        </authorList>
    </citation>
    <scope>IDENTIFICATION</scope>
</reference>
<dbReference type="PANTHER" id="PTHR10658">
    <property type="entry name" value="PHOSPHATIDYLINOSITOL TRANSFER PROTEIN"/>
    <property type="match status" value="1"/>
</dbReference>
<reference evidence="2" key="2">
    <citation type="submission" date="2025-08" db="UniProtKB">
        <authorList>
            <consortium name="Ensembl"/>
        </authorList>
    </citation>
    <scope>IDENTIFICATION</scope>
</reference>
<sequence length="255" mass="30317">MLRREYRYVLPVSMEEYKVAKQWMLSYEVYEGLEKDEGIRLLQYNNCNNNGKHEIYTLCSFDFESKIPQFVQMLLKMFFPDVEPVMHQESTVVGEKTNTVFWGPNLFKDNLRLEISSVVMEDLGTTDNAHEVPSDEWANTEVVNVDFANDPLSFKSYEEDYDVTMYASEDKTRGPYKEGWLDELKSKEKPKYVCVYKLVTCKFKWFGIDRIFREKVVYTTTQIIMEFYRKMICLFDAWGKLTIDDVYDEQNKTEL</sequence>
<accession>H2XUU3</accession>